<dbReference type="EMBL" id="JPRK01000009">
    <property type="protein sequence ID" value="KIO52605.1"/>
    <property type="molecule type" value="Genomic_DNA"/>
</dbReference>
<dbReference type="Proteomes" id="UP000198302">
    <property type="component" value="Unassembled WGS sequence"/>
</dbReference>
<feature type="transmembrane region" description="Helical" evidence="1">
    <location>
        <begin position="70"/>
        <end position="89"/>
    </location>
</feature>
<comment type="caution">
    <text evidence="2">The sequence shown here is derived from an EMBL/GenBank/DDBJ whole genome shotgun (WGS) entry which is preliminary data.</text>
</comment>
<dbReference type="STRING" id="37752.IW18_11765"/>
<evidence type="ECO:0000313" key="5">
    <source>
        <dbReference type="Proteomes" id="UP000198302"/>
    </source>
</evidence>
<evidence type="ECO:0000313" key="4">
    <source>
        <dbReference type="Proteomes" id="UP000032061"/>
    </source>
</evidence>
<dbReference type="RefSeq" id="WP_041517922.1">
    <property type="nucleotide sequence ID" value="NZ_JPRK01000009.1"/>
</dbReference>
<keyword evidence="5" id="KW-1185">Reference proteome</keyword>
<reference evidence="3 5" key="2">
    <citation type="submission" date="2016-11" db="EMBL/GenBank/DDBJ databases">
        <title>Whole genomes of Flavobacteriaceae.</title>
        <authorList>
            <person name="Stine C."/>
            <person name="Li C."/>
            <person name="Tadesse D."/>
        </authorList>
    </citation>
    <scope>NUCLEOTIDE SEQUENCE [LARGE SCALE GENOMIC DNA]</scope>
    <source>
        <strain evidence="3 5">ATCC 51468</strain>
    </source>
</reference>
<name>A0A0D0EL96_9FLAO</name>
<reference evidence="2 4" key="1">
    <citation type="submission" date="2015-01" db="EMBL/GenBank/DDBJ databases">
        <title>Genome of Flavobacterium hibernum DSM 12611.</title>
        <authorList>
            <person name="Stropko S.J."/>
            <person name="Pipes S.E."/>
            <person name="Newman J.D."/>
        </authorList>
    </citation>
    <scope>NUCLEOTIDE SEQUENCE [LARGE SCALE GENOMIC DNA]</scope>
    <source>
        <strain evidence="2 4">DSM 12611</strain>
    </source>
</reference>
<proteinExistence type="predicted"/>
<feature type="transmembrane region" description="Helical" evidence="1">
    <location>
        <begin position="29"/>
        <end position="47"/>
    </location>
</feature>
<evidence type="ECO:0000313" key="3">
    <source>
        <dbReference type="EMBL" id="OXA89242.1"/>
    </source>
</evidence>
<evidence type="ECO:0000256" key="1">
    <source>
        <dbReference type="SAM" id="Phobius"/>
    </source>
</evidence>
<dbReference type="Proteomes" id="UP000032061">
    <property type="component" value="Unassembled WGS sequence"/>
</dbReference>
<dbReference type="AlphaFoldDB" id="A0A0D0EL96"/>
<keyword evidence="1" id="KW-0812">Transmembrane</keyword>
<protein>
    <recommendedName>
        <fullName evidence="6">Permease</fullName>
    </recommendedName>
</protein>
<evidence type="ECO:0000313" key="2">
    <source>
        <dbReference type="EMBL" id="KIO52605.1"/>
    </source>
</evidence>
<dbReference type="OrthoDB" id="9946128at2"/>
<accession>A0A0D0EL96</accession>
<evidence type="ECO:0008006" key="6">
    <source>
        <dbReference type="Google" id="ProtNLM"/>
    </source>
</evidence>
<gene>
    <name evidence="3" type="ORF">B0A73_06600</name>
    <name evidence="2" type="ORF">IW18_11765</name>
</gene>
<keyword evidence="1" id="KW-0472">Membrane</keyword>
<dbReference type="EMBL" id="MUGX01000009">
    <property type="protein sequence ID" value="OXA89242.1"/>
    <property type="molecule type" value="Genomic_DNA"/>
</dbReference>
<sequence>MEKLFLIILIVQMLCYGLVDYFKIKYGRLIVLSIFLSLFLIFFPIYFKIDDEKQKTSLICIYNAFAYFEIYWNIGLTLVLSSHFVYYYLINRKPKST</sequence>
<organism evidence="2 4">
    <name type="scientific">Flavobacterium hibernum</name>
    <dbReference type="NCBI Taxonomy" id="37752"/>
    <lineage>
        <taxon>Bacteria</taxon>
        <taxon>Pseudomonadati</taxon>
        <taxon>Bacteroidota</taxon>
        <taxon>Flavobacteriia</taxon>
        <taxon>Flavobacteriales</taxon>
        <taxon>Flavobacteriaceae</taxon>
        <taxon>Flavobacterium</taxon>
    </lineage>
</organism>
<keyword evidence="1" id="KW-1133">Transmembrane helix</keyword>
<feature type="transmembrane region" description="Helical" evidence="1">
    <location>
        <begin position="6"/>
        <end position="22"/>
    </location>
</feature>